<sequence length="198" mass="21335">MRCDHTAAAVHFMSARDSGRDAEPTPWRTNALLLAAERRNCRGPPGRRTNCRTTARLGKGEDSEVAWIDGLNTLASDRFVIGVSCVGAALCPSELGRLAAEGAPEEALDAPLAMSAGVEAGGGGKFWCAGEGGKLCGVRRARINWSRRIARHHERMVESLQIEISHESPMCDADAPAPDKVVPISEHFLLRPDPSRRS</sequence>
<dbReference type="RefSeq" id="WP_224194040.1">
    <property type="nucleotide sequence ID" value="NZ_JAIRAU010000029.1"/>
</dbReference>
<gene>
    <name evidence="1" type="ORF">K7C98_23805</name>
</gene>
<name>A0ABS7TVN1_9BACT</name>
<protein>
    <submittedName>
        <fullName evidence="1">Uncharacterized protein</fullName>
    </submittedName>
</protein>
<keyword evidence="2" id="KW-1185">Reference proteome</keyword>
<reference evidence="1" key="1">
    <citation type="submission" date="2021-08" db="EMBL/GenBank/DDBJ databases">
        <authorList>
            <person name="Stevens D.C."/>
        </authorList>
    </citation>
    <scope>NUCLEOTIDE SEQUENCE</scope>
    <source>
        <strain evidence="1">DSM 53165</strain>
    </source>
</reference>
<accession>A0ABS7TVN1</accession>
<dbReference type="EMBL" id="JAIRAU010000029">
    <property type="protein sequence ID" value="MBZ5712278.1"/>
    <property type="molecule type" value="Genomic_DNA"/>
</dbReference>
<comment type="caution">
    <text evidence="1">The sequence shown here is derived from an EMBL/GenBank/DDBJ whole genome shotgun (WGS) entry which is preliminary data.</text>
</comment>
<proteinExistence type="predicted"/>
<evidence type="ECO:0000313" key="2">
    <source>
        <dbReference type="Proteomes" id="UP001139031"/>
    </source>
</evidence>
<organism evidence="1 2">
    <name type="scientific">Nannocystis pusilla</name>
    <dbReference type="NCBI Taxonomy" id="889268"/>
    <lineage>
        <taxon>Bacteria</taxon>
        <taxon>Pseudomonadati</taxon>
        <taxon>Myxococcota</taxon>
        <taxon>Polyangia</taxon>
        <taxon>Nannocystales</taxon>
        <taxon>Nannocystaceae</taxon>
        <taxon>Nannocystis</taxon>
    </lineage>
</organism>
<evidence type="ECO:0000313" key="1">
    <source>
        <dbReference type="EMBL" id="MBZ5712278.1"/>
    </source>
</evidence>
<dbReference type="Proteomes" id="UP001139031">
    <property type="component" value="Unassembled WGS sequence"/>
</dbReference>